<dbReference type="SMART" id="SM00382">
    <property type="entry name" value="AAA"/>
    <property type="match status" value="1"/>
</dbReference>
<feature type="binding site" evidence="8">
    <location>
        <position position="174"/>
    </location>
    <ligand>
        <name>ATP</name>
        <dbReference type="ChEBI" id="CHEBI:30616"/>
    </ligand>
</feature>
<evidence type="ECO:0000256" key="8">
    <source>
        <dbReference type="HAMAP-Rule" id="MF_00377"/>
    </source>
</evidence>
<dbReference type="AlphaFoldDB" id="A0A653AJS2"/>
<dbReference type="Gene3D" id="1.10.8.60">
    <property type="match status" value="1"/>
</dbReference>
<keyword evidence="4 8" id="KW-0547">Nucleotide-binding</keyword>
<dbReference type="InterPro" id="IPR003593">
    <property type="entry name" value="AAA+_ATPase"/>
</dbReference>
<dbReference type="Gene3D" id="1.10.1750.10">
    <property type="match status" value="1"/>
</dbReference>
<keyword evidence="2 8" id="KW-0963">Cytoplasm</keyword>
<dbReference type="GO" id="GO:0005737">
    <property type="term" value="C:cytoplasm"/>
    <property type="evidence" value="ECO:0007669"/>
    <property type="project" value="UniProtKB-SubCell"/>
</dbReference>
<dbReference type="Gene3D" id="3.30.300.180">
    <property type="match status" value="1"/>
</dbReference>
<dbReference type="Pfam" id="PF08299">
    <property type="entry name" value="Bac_DnaA_C"/>
    <property type="match status" value="1"/>
</dbReference>
<dbReference type="Pfam" id="PF00308">
    <property type="entry name" value="Bac_DnaA"/>
    <property type="match status" value="1"/>
</dbReference>
<evidence type="ECO:0000256" key="10">
    <source>
        <dbReference type="RuleBase" id="RU000577"/>
    </source>
</evidence>
<comment type="caution">
    <text evidence="8">Lacks conserved residue(s) required for the propagation of feature annotation.</text>
</comment>
<evidence type="ECO:0000256" key="11">
    <source>
        <dbReference type="RuleBase" id="RU004227"/>
    </source>
</evidence>
<dbReference type="InterPro" id="IPR038454">
    <property type="entry name" value="DnaA_N_sf"/>
</dbReference>
<evidence type="ECO:0000256" key="2">
    <source>
        <dbReference type="ARBA" id="ARBA00022490"/>
    </source>
</evidence>
<feature type="domain" description="Chromosomal replication initiator DnaA C-terminal" evidence="13">
    <location>
        <begin position="374"/>
        <end position="443"/>
    </location>
</feature>
<feature type="binding site" evidence="8">
    <location>
        <position position="176"/>
    </location>
    <ligand>
        <name>ATP</name>
        <dbReference type="ChEBI" id="CHEBI:30616"/>
    </ligand>
</feature>
<dbReference type="SUPFAM" id="SSF52540">
    <property type="entry name" value="P-loop containing nucleoside triphosphate hydrolases"/>
    <property type="match status" value="1"/>
</dbReference>
<dbReference type="InterPro" id="IPR024633">
    <property type="entry name" value="DnaA_N_dom"/>
</dbReference>
<dbReference type="GO" id="GO:0005886">
    <property type="term" value="C:plasma membrane"/>
    <property type="evidence" value="ECO:0007669"/>
    <property type="project" value="TreeGrafter"/>
</dbReference>
<dbReference type="InterPro" id="IPR001957">
    <property type="entry name" value="Chromosome_initiator_DnaA"/>
</dbReference>
<dbReference type="NCBIfam" id="TIGR00362">
    <property type="entry name" value="DnaA"/>
    <property type="match status" value="1"/>
</dbReference>
<dbReference type="GO" id="GO:0003688">
    <property type="term" value="F:DNA replication origin binding"/>
    <property type="evidence" value="ECO:0007669"/>
    <property type="project" value="UniProtKB-UniRule"/>
</dbReference>
<dbReference type="InterPro" id="IPR027417">
    <property type="entry name" value="P-loop_NTPase"/>
</dbReference>
<comment type="subunit">
    <text evidence="8">Oligomerizes as a right-handed, spiral filament on DNA at oriC.</text>
</comment>
<dbReference type="Pfam" id="PF11638">
    <property type="entry name" value="DnaA_N"/>
    <property type="match status" value="1"/>
</dbReference>
<dbReference type="InterPro" id="IPR013159">
    <property type="entry name" value="DnaA_C"/>
</dbReference>
<keyword evidence="7 8" id="KW-0238">DNA-binding</keyword>
<feature type="region of interest" description="Domain IV, binds dsDNA" evidence="8">
    <location>
        <begin position="347"/>
        <end position="466"/>
    </location>
</feature>
<comment type="domain">
    <text evidence="8">Domain I is involved in oligomerization and binding regulators, domain II is flexibile and of varying length in different bacteria, domain III forms the AAA+ region, while domain IV binds dsDNA.</text>
</comment>
<dbReference type="EMBL" id="UPXZ01000039">
    <property type="protein sequence ID" value="VBB48151.1"/>
    <property type="molecule type" value="Genomic_DNA"/>
</dbReference>
<dbReference type="SUPFAM" id="SSF48295">
    <property type="entry name" value="TrpR-like"/>
    <property type="match status" value="1"/>
</dbReference>
<feature type="binding site" evidence="8">
    <location>
        <position position="178"/>
    </location>
    <ligand>
        <name>ATP</name>
        <dbReference type="ChEBI" id="CHEBI:30616"/>
    </ligand>
</feature>
<dbReference type="GO" id="GO:0006275">
    <property type="term" value="P:regulation of DNA replication"/>
    <property type="evidence" value="ECO:0007669"/>
    <property type="project" value="UniProtKB-UniRule"/>
</dbReference>
<evidence type="ECO:0000313" key="14">
    <source>
        <dbReference type="EMBL" id="VBB48151.1"/>
    </source>
</evidence>
<dbReference type="GO" id="GO:0006270">
    <property type="term" value="P:DNA replication initiation"/>
    <property type="evidence" value="ECO:0007669"/>
    <property type="project" value="UniProtKB-UniRule"/>
</dbReference>
<evidence type="ECO:0000259" key="13">
    <source>
        <dbReference type="SMART" id="SM00760"/>
    </source>
</evidence>
<protein>
    <recommendedName>
        <fullName evidence="8 9">Chromosomal replication initiator protein DnaA</fullName>
    </recommendedName>
</protein>
<evidence type="ECO:0000256" key="1">
    <source>
        <dbReference type="ARBA" id="ARBA00006583"/>
    </source>
</evidence>
<keyword evidence="5 8" id="KW-0067">ATP-binding</keyword>
<dbReference type="GO" id="GO:0008289">
    <property type="term" value="F:lipid binding"/>
    <property type="evidence" value="ECO:0007669"/>
    <property type="project" value="UniProtKB-KW"/>
</dbReference>
<evidence type="ECO:0000256" key="4">
    <source>
        <dbReference type="ARBA" id="ARBA00022741"/>
    </source>
</evidence>
<dbReference type="GO" id="GO:0005524">
    <property type="term" value="F:ATP binding"/>
    <property type="evidence" value="ECO:0007669"/>
    <property type="project" value="UniProtKB-UniRule"/>
</dbReference>
<dbReference type="InterPro" id="IPR013317">
    <property type="entry name" value="DnaA_dom"/>
</dbReference>
<evidence type="ECO:0000256" key="7">
    <source>
        <dbReference type="ARBA" id="ARBA00023125"/>
    </source>
</evidence>
<comment type="similarity">
    <text evidence="1 8 11">Belongs to the DnaA family.</text>
</comment>
<evidence type="ECO:0000256" key="9">
    <source>
        <dbReference type="NCBIfam" id="TIGR00362"/>
    </source>
</evidence>
<dbReference type="InterPro" id="IPR018312">
    <property type="entry name" value="Chromosome_initiator_DnaA_CS"/>
</dbReference>
<dbReference type="PANTHER" id="PTHR30050:SF2">
    <property type="entry name" value="CHROMOSOMAL REPLICATION INITIATOR PROTEIN DNAA"/>
    <property type="match status" value="1"/>
</dbReference>
<evidence type="ECO:0000256" key="5">
    <source>
        <dbReference type="ARBA" id="ARBA00022840"/>
    </source>
</evidence>
<reference evidence="14" key="1">
    <citation type="submission" date="2018-07" db="EMBL/GenBank/DDBJ databases">
        <authorList>
            <consortium name="Genoscope - CEA"/>
            <person name="William W."/>
        </authorList>
    </citation>
    <scope>NUCLEOTIDE SEQUENCE</scope>
    <source>
        <strain evidence="14">IK1</strain>
    </source>
</reference>
<dbReference type="SMART" id="SM00760">
    <property type="entry name" value="Bac_DnaA_C"/>
    <property type="match status" value="1"/>
</dbReference>
<feature type="region of interest" description="Domain I, interacts with DnaA modulators" evidence="8">
    <location>
        <begin position="1"/>
        <end position="85"/>
    </location>
</feature>
<comment type="function">
    <text evidence="8 10">Plays an essential role in the initiation and regulation of chromosomal replication. ATP-DnaA binds to the origin of replication (oriC) to initiate formation of the DNA replication initiation complex once per cell cycle. Binds the DnaA box (a 9 base pair repeat at the origin) and separates the double-stranded (ds)DNA. Forms a right-handed helical filament on oriC DNA; dsDNA binds to the exterior of the filament while single-stranded (ss)DNA is stabiized in the filament's interior. The ATP-DnaA-oriC complex binds and stabilizes one strand of the AT-rich DNA unwinding element (DUE), permitting loading of DNA polymerase. After initiation quickly degrades to an ADP-DnaA complex that is not apt for DNA replication. Binds acidic phospholipids.</text>
</comment>
<sequence length="466" mass="53181">MRNHEQLWNECLNIIRDNIPEVSYKTWFAPIQAISFKENIFVVQVPSQFFVEYIEEKYIDLLGMTLARVVGKGTKLEYRVLIDKSSGKGTQIPSSNESFANIDLISKNGAEKIIISPYQRRQLPEIDPQLNPTYNFDTLIEGKSNQLARTAGLSISGNPGKTVFNPLFVYGVSGVGKTHLANAIGVLTKKHDSQKRVLYVSANTFLIQYTDAVRNNTQNDFLNFYQTIDVLIMDDIQEFAGKTATQNTFFHIFNHLHQTGKQLILTADRSPMNMEGMEPRLLTRFKWGLSCEIEKPDFELRKNILKNKIYRDGLEIPENVVDFIADNVIDNVRDLEGVLVSLLAHSTLTNKPIDLQLAEKVVSRIVTITPKVNTMEQIRQVVCDYFKLSVESISTKSRKLEVVQARQIAMYFSKRLTKNSLSAIGSYIGQRDHATVLHACKKVEDLMDTDKFFRQNVMEIEEKLKK</sequence>
<comment type="subcellular location">
    <subcellularLocation>
        <location evidence="8">Cytoplasm</location>
    </subcellularLocation>
</comment>
<gene>
    <name evidence="8 14" type="primary">dnaA</name>
    <name evidence="14" type="ORF">TRIP_D440169</name>
</gene>
<name>A0A653AJS2_9BACT</name>
<dbReference type="CDD" id="cd06571">
    <property type="entry name" value="Bac_DnaA_C"/>
    <property type="match status" value="1"/>
</dbReference>
<dbReference type="PROSITE" id="PS01008">
    <property type="entry name" value="DNAA"/>
    <property type="match status" value="1"/>
</dbReference>
<dbReference type="Gene3D" id="3.40.50.300">
    <property type="entry name" value="P-loop containing nucleotide triphosphate hydrolases"/>
    <property type="match status" value="1"/>
</dbReference>
<proteinExistence type="inferred from homology"/>
<dbReference type="InterPro" id="IPR010921">
    <property type="entry name" value="Trp_repressor/repl_initiator"/>
</dbReference>
<evidence type="ECO:0000256" key="3">
    <source>
        <dbReference type="ARBA" id="ARBA00022705"/>
    </source>
</evidence>
<keyword evidence="6 8" id="KW-0446">Lipid-binding</keyword>
<dbReference type="HAMAP" id="MF_00377">
    <property type="entry name" value="DnaA_bact"/>
    <property type="match status" value="1"/>
</dbReference>
<evidence type="ECO:0000259" key="12">
    <source>
        <dbReference type="SMART" id="SM00382"/>
    </source>
</evidence>
<feature type="domain" description="AAA+ ATPase" evidence="12">
    <location>
        <begin position="163"/>
        <end position="299"/>
    </location>
</feature>
<dbReference type="CDD" id="cd00009">
    <property type="entry name" value="AAA"/>
    <property type="match status" value="1"/>
</dbReference>
<dbReference type="InterPro" id="IPR020591">
    <property type="entry name" value="Chromosome_initiator_DnaA-like"/>
</dbReference>
<feature type="binding site" evidence="8">
    <location>
        <position position="177"/>
    </location>
    <ligand>
        <name>ATP</name>
        <dbReference type="ChEBI" id="CHEBI:30616"/>
    </ligand>
</feature>
<evidence type="ECO:0000256" key="6">
    <source>
        <dbReference type="ARBA" id="ARBA00023121"/>
    </source>
</evidence>
<dbReference type="PRINTS" id="PR00051">
    <property type="entry name" value="DNAA"/>
</dbReference>
<accession>A0A653AJS2</accession>
<dbReference type="FunFam" id="3.40.50.300:FF:000668">
    <property type="entry name" value="Chromosomal replication initiator protein DnaA"/>
    <property type="match status" value="1"/>
</dbReference>
<dbReference type="PANTHER" id="PTHR30050">
    <property type="entry name" value="CHROMOSOMAL REPLICATION INITIATOR PROTEIN DNAA"/>
    <property type="match status" value="1"/>
</dbReference>
<keyword evidence="3 8" id="KW-0235">DNA replication</keyword>
<organism evidence="14">
    <name type="scientific">uncultured Paludibacter sp</name>
    <dbReference type="NCBI Taxonomy" id="497635"/>
    <lineage>
        <taxon>Bacteria</taxon>
        <taxon>Pseudomonadati</taxon>
        <taxon>Bacteroidota</taxon>
        <taxon>Bacteroidia</taxon>
        <taxon>Bacteroidales</taxon>
        <taxon>Paludibacteraceae</taxon>
        <taxon>Paludibacter</taxon>
        <taxon>environmental samples</taxon>
    </lineage>
</organism>